<dbReference type="PROSITE" id="PS50853">
    <property type="entry name" value="FN3"/>
    <property type="match status" value="3"/>
</dbReference>
<dbReference type="SMART" id="SM00060">
    <property type="entry name" value="FN3"/>
    <property type="match status" value="8"/>
</dbReference>
<evidence type="ECO:0000313" key="5">
    <source>
        <dbReference type="Proteomes" id="UP000266841"/>
    </source>
</evidence>
<evidence type="ECO:0000259" key="3">
    <source>
        <dbReference type="PROSITE" id="PS50853"/>
    </source>
</evidence>
<evidence type="ECO:0000256" key="1">
    <source>
        <dbReference type="ARBA" id="ARBA00022737"/>
    </source>
</evidence>
<dbReference type="InterPro" id="IPR036116">
    <property type="entry name" value="FN3_sf"/>
</dbReference>
<dbReference type="OrthoDB" id="109575at2759"/>
<feature type="region of interest" description="Disordered" evidence="2">
    <location>
        <begin position="191"/>
        <end position="219"/>
    </location>
</feature>
<dbReference type="eggNOG" id="KOG0613">
    <property type="taxonomic scope" value="Eukaryota"/>
</dbReference>
<reference evidence="4 5" key="1">
    <citation type="journal article" date="2012" name="Genome Biol.">
        <title>Genome and low-iron response of an oceanic diatom adapted to chronic iron limitation.</title>
        <authorList>
            <person name="Lommer M."/>
            <person name="Specht M."/>
            <person name="Roy A.S."/>
            <person name="Kraemer L."/>
            <person name="Andreson R."/>
            <person name="Gutowska M.A."/>
            <person name="Wolf J."/>
            <person name="Bergner S.V."/>
            <person name="Schilhabel M.B."/>
            <person name="Klostermeier U.C."/>
            <person name="Beiko R.G."/>
            <person name="Rosenstiel P."/>
            <person name="Hippler M."/>
            <person name="Laroche J."/>
        </authorList>
    </citation>
    <scope>NUCLEOTIDE SEQUENCE [LARGE SCALE GENOMIC DNA]</scope>
    <source>
        <strain evidence="4 5">CCMP1005</strain>
    </source>
</reference>
<dbReference type="Gene3D" id="2.60.40.10">
    <property type="entry name" value="Immunoglobulins"/>
    <property type="match status" value="5"/>
</dbReference>
<feature type="compositionally biased region" description="Polar residues" evidence="2">
    <location>
        <begin position="204"/>
        <end position="216"/>
    </location>
</feature>
<dbReference type="SUPFAM" id="SSF49265">
    <property type="entry name" value="Fibronectin type III"/>
    <property type="match status" value="4"/>
</dbReference>
<dbReference type="InterPro" id="IPR050964">
    <property type="entry name" value="Striated_Muscle_Regulatory"/>
</dbReference>
<comment type="caution">
    <text evidence="4">The sequence shown here is derived from an EMBL/GenBank/DDBJ whole genome shotgun (WGS) entry which is preliminary data.</text>
</comment>
<sequence length="2618" mass="279053">MVGNGGGAVLTYLVEWSRIEWEQYSPTIYEVTLEAPQGGAGALRGSFQLKVDTTIMQEAAVQGSHISAEIPVDASTETIRTIMENIPNVGGGLQVTSPAPHSWRITFTSEVGDVDVTLPVSRVVDSNNLPGEVNIVKLSSGTIPAGSAYSSAVVEGVDASGDNGLLNYVISQIVPGMDIFVRVSASNQVGYSRRRKTAPEKGSPSLSRPDSPTSLYSHEAPPYLSIHSPNALTVHIGPPLYNGGSPVTSFLVEWDTAPSFDSSDDGSPLGEARVGAADRLCTACVDSANVKRLLPNRNIMVYFKDDGKSYLFTVLSATSSTIHVSGKHLRVSSLWDMQNEDGQSGCDLELIGTTYTIDGLDSGRAYHVRASSENSAVGTGKAIATEPAFLVPVGFPSPPSSASVAVVDSHTLNLSWSEDARTNDASITGYFVEWWSRADSTTTASFFGQQEVIQFSTQGLSLVGGTFSLFFGGFDSHTRVLGTAGTRNGLSYVVTDKDMTPLLSRGEEVMIDGDIYSVHEIGSFTATRLPLSRPYTGSNSEGVQIYAKSKSVPIPHDASADDLQNALQRMPGVNSVEVRRESDANQPGVQWFVTFESNKGPQAEFSVDTTNLVGLNPGGFVISRDVTGELPRDYNFAVIEDPSVSTFDIGGLSPGQPTYADADENGATVEEYAIEISSDPSFATSVQAFTVEKTHKIQRIETSAHTTPWEAQATFSLSLGDFHGDFTRPVGDDLTVRISNGGNLLERSTGSGDLSLLVARGDRIMIAGLEFSVCLDMSKSVQYDSDHLPLCAKDDPASPAYFSNNLRPDVVIDKLPVFALDTSLGSVKSPAVGDTFLRTFDAADVAFDTRDRLRRGDLIRVGGGTYRVSTDIGRAFTDQVIPLGLEADPAVSASLDSASLEHSSAEVQAFSVRSSSDSVMLSPGTDIVSSYRVRFRTETSGCILWDGSASSLQAELENFNGIDSVEVSREEVDAVPGGLGAGVKYEITFVGLDVRGNVPSLQVVDIGTNGCLDADSSQGGIFNQNLAPVTVEQVHPSRIPIYEVQTTRDIPWDASSADVKAALESLSQTCFVDVSRRVNHRHGYTWDVTFNECPSGEEPGSPLYSTILPLTANGANLAANIDPGVTVVDLHEVAVPAVAGISSFVRVAAKNKFGLGEFVSGNPRSAEASPQPPSKPKDVYAEAVSNSEVQVTWNPPIDDGGHSITHYKVEYDDSPTFTGGFGGGPLGSVSVSAASLESISDVQSVTIAASTGYLAGTFSLSFDGQTTRQLSHDAAPSDVKEALEKLCNVEEVMVQRVLHCSPDDLMTGCMVPEGYTVLVTFVSTSVVGDQHIQHRSRFQTATSHKLSVNGSNLFECADADRVSCFMSPSTIATVGTAQERQMIATASNPFSVTIQDETSEVISIGDSLASVEAKLNAFSRNGIGRVAVSCPSCTGDTVDSGHSLILDFLSYRGDMPLLSVSDSSVTVTEVTKGRGQFVIGRGHYRTLISGLSSVKDYHVRVFAYNGVGEGVPENAWPFPLRLSTTTPLAPSDVSVSVLGSTSIKVSWNAPPSDGGVHISGYIVEYDSNAAFVSPEEIVTSATREVVVERLSLSSNCGRSSWEAKPPTDLAIRRLTGYAENRLRPPPLSDRPFSVNGDQESKYHLDVSLDNNYLPAILSLSITGDAALSGHLRLSVGFQGDYNKIVSSANGLPASFEIVAGSRIADTAGGNLQTILHPRELLLIRDELVEIESVSDDHLVLKEYHIKGTSGPTTAYRLDNYVGSTTLLEGQSSFTELNGLDLDNVLQPGDILQVTRDDGQPVYLTVQAISGSLVNYSPIYTGQTISATPILAKKDIVVSAKASADTMEEMLESLPGIESVQVTREGPNKSEGFTWNLTFAMNMEEPLCAAPSWCLTASTSSAQYVAVSGLGAGYDGKYVQTSFSAGRPKYELLGSGHTILFDGTEWRIQSGDGDLLSSVHSHSATIPLSGWSGSSAVLAGGSGTPLLFGLNAAANVVTLQPGTPQSFDNIVYSTVIDDFRKHEVQEVSLFSDVDDLAGSIRISFGSGAASVLIYHDDTAIDVETKLEYLPSVGKVSVSLAGPPQDRFGSVWTVTFLDNKGDVPLLRHHGTSNASTGGNLSLFITEKNQGDSGQLSHLVEGLQLGNQYSARIAAENSAGIGPYSSVASQTLATPPGKPHASLGTVTKTQAEVVFTEPESNGSDISMYRLEFTTGEFPVPKFVVRLSCADGSELRGWYKIVYQDEETFPIQPESSLLQLTQALNGLKRLNRVDLSVETNNNTQSQVGFEISLPYDPVVSPISLYKDDLYCESELPVQSELHILGTDPVDYEVMHLYSAGYSCGGVHLEGDSTRLKACAGGSTGTFVILATALADLGGAFDVSYGPKRLQGLPLATSAEEMKDLLDSLTGFSTSVTKYETSGARMVWKVAHPGMGLPILVDDTFVTGRNAAVHTFPVLDVKSYSSKNDSTGGFRIVLGGKSTAPIQHGATDAEIKAELEMLESVGKAETLECWQSQGVCYSIVIKSGRVDTLDTVNVVPESDWRGTGAVLVAESGRAQEPMTFKLINLDKHETYRVRVSAMNQQGYSVPSDELELTPEMRAPGPGNLICCLSHFSLLYPTGL</sequence>
<dbReference type="InterPro" id="IPR013783">
    <property type="entry name" value="Ig-like_fold"/>
</dbReference>
<organism evidence="4 5">
    <name type="scientific">Thalassiosira oceanica</name>
    <name type="common">Marine diatom</name>
    <dbReference type="NCBI Taxonomy" id="159749"/>
    <lineage>
        <taxon>Eukaryota</taxon>
        <taxon>Sar</taxon>
        <taxon>Stramenopiles</taxon>
        <taxon>Ochrophyta</taxon>
        <taxon>Bacillariophyta</taxon>
        <taxon>Coscinodiscophyceae</taxon>
        <taxon>Thalassiosirophycidae</taxon>
        <taxon>Thalassiosirales</taxon>
        <taxon>Thalassiosiraceae</taxon>
        <taxon>Thalassiosira</taxon>
    </lineage>
</organism>
<keyword evidence="5" id="KW-1185">Reference proteome</keyword>
<feature type="domain" description="Fibronectin type-III" evidence="3">
    <location>
        <begin position="2070"/>
        <end position="2174"/>
    </location>
</feature>
<evidence type="ECO:0000313" key="4">
    <source>
        <dbReference type="EMBL" id="EJK45229.1"/>
    </source>
</evidence>
<gene>
    <name evidence="4" type="ORF">THAOC_36164</name>
</gene>
<proteinExistence type="predicted"/>
<name>K0R285_THAOC</name>
<dbReference type="EMBL" id="AGNL01048671">
    <property type="protein sequence ID" value="EJK45229.1"/>
    <property type="molecule type" value="Genomic_DNA"/>
</dbReference>
<feature type="domain" description="Fibronectin type-III" evidence="3">
    <location>
        <begin position="1172"/>
        <end position="1269"/>
    </location>
</feature>
<evidence type="ECO:0000256" key="2">
    <source>
        <dbReference type="SAM" id="MobiDB-lite"/>
    </source>
</evidence>
<dbReference type="InterPro" id="IPR003961">
    <property type="entry name" value="FN3_dom"/>
</dbReference>
<dbReference type="OMA" id="ATSEMEW"/>
<dbReference type="PANTHER" id="PTHR13817">
    <property type="entry name" value="TITIN"/>
    <property type="match status" value="1"/>
</dbReference>
<dbReference type="Proteomes" id="UP000266841">
    <property type="component" value="Unassembled WGS sequence"/>
</dbReference>
<protein>
    <recommendedName>
        <fullName evidence="3">Fibronectin type-III domain-containing protein</fullName>
    </recommendedName>
</protein>
<dbReference type="PANTHER" id="PTHR13817:SF73">
    <property type="entry name" value="FIBRONECTIN TYPE-III DOMAIN-CONTAINING PROTEIN"/>
    <property type="match status" value="1"/>
</dbReference>
<dbReference type="Pfam" id="PF00041">
    <property type="entry name" value="fn3"/>
    <property type="match status" value="1"/>
</dbReference>
<dbReference type="CDD" id="cd00063">
    <property type="entry name" value="FN3"/>
    <property type="match status" value="3"/>
</dbReference>
<feature type="domain" description="Fibronectin type-III" evidence="3">
    <location>
        <begin position="1529"/>
        <end position="1618"/>
    </location>
</feature>
<accession>K0R285</accession>
<keyword evidence="1" id="KW-0677">Repeat</keyword>